<dbReference type="Proteomes" id="UP001589609">
    <property type="component" value="Unassembled WGS sequence"/>
</dbReference>
<protein>
    <recommendedName>
        <fullName evidence="3">DUF2795 domain-containing protein</fullName>
    </recommendedName>
</protein>
<gene>
    <name evidence="1" type="ORF">ACFFMS_26325</name>
</gene>
<organism evidence="1 2">
    <name type="scientific">Ectobacillus funiculus</name>
    <dbReference type="NCBI Taxonomy" id="137993"/>
    <lineage>
        <taxon>Bacteria</taxon>
        <taxon>Bacillati</taxon>
        <taxon>Bacillota</taxon>
        <taxon>Bacilli</taxon>
        <taxon>Bacillales</taxon>
        <taxon>Bacillaceae</taxon>
        <taxon>Ectobacillus</taxon>
    </lineage>
</organism>
<dbReference type="RefSeq" id="WP_342044928.1">
    <property type="nucleotide sequence ID" value="NZ_JBHMAF010000196.1"/>
</dbReference>
<comment type="caution">
    <text evidence="1">The sequence shown here is derived from an EMBL/GenBank/DDBJ whole genome shotgun (WGS) entry which is preliminary data.</text>
</comment>
<evidence type="ECO:0000313" key="2">
    <source>
        <dbReference type="Proteomes" id="UP001589609"/>
    </source>
</evidence>
<reference evidence="1 2" key="1">
    <citation type="submission" date="2024-09" db="EMBL/GenBank/DDBJ databases">
        <authorList>
            <person name="Sun Q."/>
            <person name="Mori K."/>
        </authorList>
    </citation>
    <scope>NUCLEOTIDE SEQUENCE [LARGE SCALE GENOMIC DNA]</scope>
    <source>
        <strain evidence="1 2">JCM 11201</strain>
    </source>
</reference>
<proteinExistence type="predicted"/>
<keyword evidence="2" id="KW-1185">Reference proteome</keyword>
<evidence type="ECO:0008006" key="3">
    <source>
        <dbReference type="Google" id="ProtNLM"/>
    </source>
</evidence>
<sequence>MNNTEKVEKLLRDYGYPEKAIPRLVREIGPMSYEKVAKLIMPYHDITAGK</sequence>
<accession>A0ABV5WNW0</accession>
<evidence type="ECO:0000313" key="1">
    <source>
        <dbReference type="EMBL" id="MFB9761751.1"/>
    </source>
</evidence>
<name>A0ABV5WNW0_9BACI</name>
<dbReference type="EMBL" id="JBHMAF010000196">
    <property type="protein sequence ID" value="MFB9761751.1"/>
    <property type="molecule type" value="Genomic_DNA"/>
</dbReference>